<protein>
    <submittedName>
        <fullName evidence="1">Uncharacterized protein</fullName>
    </submittedName>
</protein>
<accession>A0A9P3UIV7</accession>
<comment type="caution">
    <text evidence="1">The sequence shown here is derived from an EMBL/GenBank/DDBJ whole genome shotgun (WGS) entry which is preliminary data.</text>
</comment>
<gene>
    <name evidence="1" type="ORF">LshimejAT787_0205230</name>
</gene>
<name>A0A9P3UIV7_LYOSH</name>
<organism evidence="1 2">
    <name type="scientific">Lyophyllum shimeji</name>
    <name type="common">Hon-shimeji</name>
    <name type="synonym">Tricholoma shimeji</name>
    <dbReference type="NCBI Taxonomy" id="47721"/>
    <lineage>
        <taxon>Eukaryota</taxon>
        <taxon>Fungi</taxon>
        <taxon>Dikarya</taxon>
        <taxon>Basidiomycota</taxon>
        <taxon>Agaricomycotina</taxon>
        <taxon>Agaricomycetes</taxon>
        <taxon>Agaricomycetidae</taxon>
        <taxon>Agaricales</taxon>
        <taxon>Tricholomatineae</taxon>
        <taxon>Lyophyllaceae</taxon>
        <taxon>Lyophyllum</taxon>
    </lineage>
</organism>
<dbReference type="EMBL" id="BRPK01000002">
    <property type="protein sequence ID" value="GLB34958.1"/>
    <property type="molecule type" value="Genomic_DNA"/>
</dbReference>
<sequence length="125" mass="13876">MRWRTPHTTSCAADHSTSGLLSLRVWPPEFGRRLKWIHVSLRACGKILPSCLIDPESTIGDHCWISSLLPPTHQLDWNGEDPDVPQAAQIYCGPAASPCTCRRYYGQPERVVTAEVPGNCAQCPH</sequence>
<dbReference type="OrthoDB" id="2816594at2759"/>
<reference evidence="1" key="1">
    <citation type="submission" date="2022-07" db="EMBL/GenBank/DDBJ databases">
        <title>The genome of Lyophyllum shimeji provides insight into the initial evolution of ectomycorrhizal fungal genome.</title>
        <authorList>
            <person name="Kobayashi Y."/>
            <person name="Shibata T."/>
            <person name="Hirakawa H."/>
            <person name="Shigenobu S."/>
            <person name="Nishiyama T."/>
            <person name="Yamada A."/>
            <person name="Hasebe M."/>
            <person name="Kawaguchi M."/>
        </authorList>
    </citation>
    <scope>NUCLEOTIDE SEQUENCE</scope>
    <source>
        <strain evidence="1">AT787</strain>
    </source>
</reference>
<dbReference type="AlphaFoldDB" id="A0A9P3UIV7"/>
<evidence type="ECO:0000313" key="2">
    <source>
        <dbReference type="Proteomes" id="UP001063166"/>
    </source>
</evidence>
<dbReference type="Proteomes" id="UP001063166">
    <property type="component" value="Unassembled WGS sequence"/>
</dbReference>
<keyword evidence="2" id="KW-1185">Reference proteome</keyword>
<proteinExistence type="predicted"/>
<evidence type="ECO:0000313" key="1">
    <source>
        <dbReference type="EMBL" id="GLB34958.1"/>
    </source>
</evidence>